<evidence type="ECO:0000313" key="8">
    <source>
        <dbReference type="EMBL" id="CAF0967734.1"/>
    </source>
</evidence>
<feature type="domain" description="G-protein coupled receptors family 1 profile" evidence="6">
    <location>
        <begin position="1"/>
        <end position="216"/>
    </location>
</feature>
<feature type="transmembrane region" description="Helical" evidence="5">
    <location>
        <begin position="106"/>
        <end position="130"/>
    </location>
</feature>
<dbReference type="OrthoDB" id="9990906at2759"/>
<keyword evidence="11" id="KW-1185">Reference proteome</keyword>
<dbReference type="Gene3D" id="1.20.1070.10">
    <property type="entry name" value="Rhodopsin 7-helix transmembrane proteins"/>
    <property type="match status" value="1"/>
</dbReference>
<keyword evidence="2 5" id="KW-0812">Transmembrane</keyword>
<dbReference type="PROSITE" id="PS50262">
    <property type="entry name" value="G_PROTEIN_RECEP_F1_2"/>
    <property type="match status" value="1"/>
</dbReference>
<proteinExistence type="predicted"/>
<evidence type="ECO:0000259" key="6">
    <source>
        <dbReference type="PROSITE" id="PS50262"/>
    </source>
</evidence>
<feature type="transmembrane region" description="Helical" evidence="5">
    <location>
        <begin position="203"/>
        <end position="223"/>
    </location>
</feature>
<dbReference type="EMBL" id="CAJOBC010002348">
    <property type="protein sequence ID" value="CAF3728903.1"/>
    <property type="molecule type" value="Genomic_DNA"/>
</dbReference>
<dbReference type="Proteomes" id="UP000677228">
    <property type="component" value="Unassembled WGS sequence"/>
</dbReference>
<keyword evidence="3 5" id="KW-1133">Transmembrane helix</keyword>
<gene>
    <name evidence="7" type="ORF">GPM918_LOCUS11374</name>
    <name evidence="8" type="ORF">OVA965_LOCUS12937</name>
    <name evidence="9" type="ORF">SRO942_LOCUS11373</name>
    <name evidence="10" type="ORF">TMI583_LOCUS12941</name>
</gene>
<protein>
    <recommendedName>
        <fullName evidence="6">G-protein coupled receptors family 1 profile domain-containing protein</fullName>
    </recommendedName>
</protein>
<comment type="caution">
    <text evidence="7">The sequence shown here is derived from an EMBL/GenBank/DDBJ whole genome shotgun (WGS) entry which is preliminary data.</text>
</comment>
<feature type="transmembrane region" description="Helical" evidence="5">
    <location>
        <begin position="159"/>
        <end position="183"/>
    </location>
</feature>
<dbReference type="EMBL" id="CAJNOK010005299">
    <property type="protein sequence ID" value="CAF0967734.1"/>
    <property type="molecule type" value="Genomic_DNA"/>
</dbReference>
<dbReference type="Proteomes" id="UP000663829">
    <property type="component" value="Unassembled WGS sequence"/>
</dbReference>
<dbReference type="AlphaFoldDB" id="A0A814D547"/>
<evidence type="ECO:0000313" key="9">
    <source>
        <dbReference type="EMBL" id="CAF3728903.1"/>
    </source>
</evidence>
<reference evidence="7" key="1">
    <citation type="submission" date="2021-02" db="EMBL/GenBank/DDBJ databases">
        <authorList>
            <person name="Nowell W R."/>
        </authorList>
    </citation>
    <scope>NUCLEOTIDE SEQUENCE</scope>
</reference>
<evidence type="ECO:0000313" key="11">
    <source>
        <dbReference type="Proteomes" id="UP000663829"/>
    </source>
</evidence>
<keyword evidence="4 5" id="KW-0472">Membrane</keyword>
<evidence type="ECO:0000256" key="3">
    <source>
        <dbReference type="ARBA" id="ARBA00022989"/>
    </source>
</evidence>
<organism evidence="7 11">
    <name type="scientific">Didymodactylos carnosus</name>
    <dbReference type="NCBI Taxonomy" id="1234261"/>
    <lineage>
        <taxon>Eukaryota</taxon>
        <taxon>Metazoa</taxon>
        <taxon>Spiralia</taxon>
        <taxon>Gnathifera</taxon>
        <taxon>Rotifera</taxon>
        <taxon>Eurotatoria</taxon>
        <taxon>Bdelloidea</taxon>
        <taxon>Philodinida</taxon>
        <taxon>Philodinidae</taxon>
        <taxon>Didymodactylos</taxon>
    </lineage>
</organism>
<evidence type="ECO:0000256" key="5">
    <source>
        <dbReference type="SAM" id="Phobius"/>
    </source>
</evidence>
<dbReference type="Proteomes" id="UP000681722">
    <property type="component" value="Unassembled WGS sequence"/>
</dbReference>
<dbReference type="SUPFAM" id="SSF81321">
    <property type="entry name" value="Family A G protein-coupled receptor-like"/>
    <property type="match status" value="1"/>
</dbReference>
<name>A0A814D547_9BILA</name>
<dbReference type="GO" id="GO:0016020">
    <property type="term" value="C:membrane"/>
    <property type="evidence" value="ECO:0007669"/>
    <property type="project" value="UniProtKB-SubCell"/>
</dbReference>
<evidence type="ECO:0000313" key="7">
    <source>
        <dbReference type="EMBL" id="CAF0953517.1"/>
    </source>
</evidence>
<dbReference type="InterPro" id="IPR017452">
    <property type="entry name" value="GPCR_Rhodpsn_7TM"/>
</dbReference>
<comment type="subcellular location">
    <subcellularLocation>
        <location evidence="1">Membrane</location>
    </subcellularLocation>
</comment>
<dbReference type="EMBL" id="CAJOBA010005305">
    <property type="protein sequence ID" value="CAF3739442.1"/>
    <property type="molecule type" value="Genomic_DNA"/>
</dbReference>
<sequence>MLADGFSVDPTRYSTVFCKFRNYISYVIYRIPSDFTLMATVDRYCCSSQSTKRRKFSTLQVSYYVIPIIIASVMLISSHILIYFQIDRRINICRPKEGRYTEFFGAFNLFMYILSLYVLVLFGFLTIVNVRKQQRRRIMPIRLSMASTHYKKRQREAQLYIILFFHVASYLFLALPFVLSLLFTAVVKKPTSTFLFIQNLSRILFNSWYSIQFYIFTMSARLYRYEFFSALNCLSQRFIGIKCIRTKNDEKSHNRSMRVTVLTAEYSA</sequence>
<evidence type="ECO:0000256" key="1">
    <source>
        <dbReference type="ARBA" id="ARBA00004370"/>
    </source>
</evidence>
<accession>A0A814D547</accession>
<evidence type="ECO:0000313" key="10">
    <source>
        <dbReference type="EMBL" id="CAF3739442.1"/>
    </source>
</evidence>
<feature type="transmembrane region" description="Helical" evidence="5">
    <location>
        <begin position="61"/>
        <end position="86"/>
    </location>
</feature>
<dbReference type="Proteomes" id="UP000682733">
    <property type="component" value="Unassembled WGS sequence"/>
</dbReference>
<evidence type="ECO:0000256" key="2">
    <source>
        <dbReference type="ARBA" id="ARBA00022692"/>
    </source>
</evidence>
<evidence type="ECO:0000256" key="4">
    <source>
        <dbReference type="ARBA" id="ARBA00023136"/>
    </source>
</evidence>
<dbReference type="EMBL" id="CAJNOQ010002349">
    <property type="protein sequence ID" value="CAF0953517.1"/>
    <property type="molecule type" value="Genomic_DNA"/>
</dbReference>